<gene>
    <name evidence="3" type="ORF">FEQUK3_LOCUS3689</name>
</gene>
<organism evidence="3 4">
    <name type="scientific">Fusarium equiseti</name>
    <name type="common">Fusarium scirpi</name>
    <dbReference type="NCBI Taxonomy" id="61235"/>
    <lineage>
        <taxon>Eukaryota</taxon>
        <taxon>Fungi</taxon>
        <taxon>Dikarya</taxon>
        <taxon>Ascomycota</taxon>
        <taxon>Pezizomycotina</taxon>
        <taxon>Sordariomycetes</taxon>
        <taxon>Hypocreomycetidae</taxon>
        <taxon>Hypocreales</taxon>
        <taxon>Nectriaceae</taxon>
        <taxon>Fusarium</taxon>
        <taxon>Fusarium incarnatum-equiseti species complex</taxon>
    </lineage>
</organism>
<comment type="caution">
    <text evidence="3">The sequence shown here is derived from an EMBL/GenBank/DDBJ whole genome shotgun (WGS) entry which is preliminary data.</text>
</comment>
<protein>
    <submittedName>
        <fullName evidence="3">Uncharacterized protein</fullName>
    </submittedName>
</protein>
<feature type="region of interest" description="Disordered" evidence="2">
    <location>
        <begin position="1"/>
        <end position="58"/>
    </location>
</feature>
<keyword evidence="1" id="KW-0175">Coiled coil</keyword>
<dbReference type="EMBL" id="CAJSTJ010000121">
    <property type="protein sequence ID" value="CAG7557957.1"/>
    <property type="molecule type" value="Genomic_DNA"/>
</dbReference>
<dbReference type="AlphaFoldDB" id="A0A8J2INV7"/>
<evidence type="ECO:0000313" key="4">
    <source>
        <dbReference type="Proteomes" id="UP000693738"/>
    </source>
</evidence>
<feature type="compositionally biased region" description="Polar residues" evidence="2">
    <location>
        <begin position="30"/>
        <end position="51"/>
    </location>
</feature>
<feature type="compositionally biased region" description="Basic and acidic residues" evidence="2">
    <location>
        <begin position="1"/>
        <end position="25"/>
    </location>
</feature>
<proteinExistence type="predicted"/>
<sequence length="186" mass="20855">MLITDYHKDSFDHTESREGLGDNKNIKAASVSSEASTSDRQLETAATSASPETLPPGQSDVQVFKVEVPSRYEGEHEGIFEMDEDMRDGDNTKNVNDISIDTEAMDAYVAEEMENRVGLQENEITGLEQQILLLRQQRAELRQLLDRAMLEATGTPRTLMSRENQPLVALIARALELLNEDDEVEE</sequence>
<accession>A0A8J2INV7</accession>
<evidence type="ECO:0000313" key="3">
    <source>
        <dbReference type="EMBL" id="CAG7557957.1"/>
    </source>
</evidence>
<evidence type="ECO:0000256" key="1">
    <source>
        <dbReference type="SAM" id="Coils"/>
    </source>
</evidence>
<feature type="coiled-coil region" evidence="1">
    <location>
        <begin position="110"/>
        <end position="151"/>
    </location>
</feature>
<reference evidence="3" key="1">
    <citation type="submission" date="2021-05" db="EMBL/GenBank/DDBJ databases">
        <authorList>
            <person name="Khan N."/>
        </authorList>
    </citation>
    <scope>NUCLEOTIDE SEQUENCE</scope>
</reference>
<dbReference type="Proteomes" id="UP000693738">
    <property type="component" value="Unassembled WGS sequence"/>
</dbReference>
<evidence type="ECO:0000256" key="2">
    <source>
        <dbReference type="SAM" id="MobiDB-lite"/>
    </source>
</evidence>
<name>A0A8J2INV7_FUSEQ</name>